<feature type="compositionally biased region" description="Gly residues" evidence="1">
    <location>
        <begin position="26"/>
        <end position="46"/>
    </location>
</feature>
<proteinExistence type="predicted"/>
<dbReference type="OrthoDB" id="262547at2759"/>
<evidence type="ECO:0000313" key="4">
    <source>
        <dbReference type="Proteomes" id="UP000355283"/>
    </source>
</evidence>
<dbReference type="PANTHER" id="PTHR34144:SF7">
    <property type="entry name" value="EXPORT PROTEIN (CAP59), PUTATIVE (AFU_ORTHOLOGUE AFUA_7G05020)-RELATED"/>
    <property type="match status" value="1"/>
</dbReference>
<keyword evidence="2" id="KW-1133">Transmembrane helix</keyword>
<evidence type="ECO:0000256" key="2">
    <source>
        <dbReference type="SAM" id="Phobius"/>
    </source>
</evidence>
<gene>
    <name evidence="3" type="ORF">NSK_006575</name>
</gene>
<keyword evidence="4" id="KW-1185">Reference proteome</keyword>
<dbReference type="PANTHER" id="PTHR34144">
    <property type="entry name" value="CHROMOSOME 8, WHOLE GENOME SHOTGUN SEQUENCE"/>
    <property type="match status" value="1"/>
</dbReference>
<evidence type="ECO:0000256" key="1">
    <source>
        <dbReference type="SAM" id="MobiDB-lite"/>
    </source>
</evidence>
<feature type="region of interest" description="Disordered" evidence="1">
    <location>
        <begin position="336"/>
        <end position="357"/>
    </location>
</feature>
<keyword evidence="2" id="KW-0472">Membrane</keyword>
<reference evidence="3 4" key="1">
    <citation type="submission" date="2019-01" db="EMBL/GenBank/DDBJ databases">
        <title>Nuclear Genome Assembly of the Microalgal Biofuel strain Nannochloropsis salina CCMP1776.</title>
        <authorList>
            <person name="Hovde B."/>
        </authorList>
    </citation>
    <scope>NUCLEOTIDE SEQUENCE [LARGE SCALE GENOMIC DNA]</scope>
    <source>
        <strain evidence="3 4">CCMP1776</strain>
    </source>
</reference>
<comment type="caution">
    <text evidence="3">The sequence shown here is derived from an EMBL/GenBank/DDBJ whole genome shotgun (WGS) entry which is preliminary data.</text>
</comment>
<sequence length="746" mass="80364">MRAANEEGEADDNALLLAVSPAQARGGAGAEGASGVAGGGAGGGGARPRRALNPSPCPRLDTSLHPLRRSSLSPASSRFSFVQVSRGPVLLHARRRPFLRRLCSLVFLLILSFFSSLHWISDGPSLSSLLGRALLASGWWEPPAYIAECRPPSSQASTIPPASLPRVVFALNLKDNAPLMPHLHAKLLEMVAWFSNTSDVYVSIYESNSRDGTAEALEALDKALQARRREREGRKACGRKMILCRPARAGQDLGMMRTQHFTLHRSLPSSQARGIPHTVVTGGKEPWTRGDDRITFLARMRNKALDPLFSPSLYVGPRFYDIWVARDVAGERFQEDPPFVLHPPGATGTRGGGGGGKGRDGGPFPVYCCWNGLAVLAAEPFYRGLRFRSARPALPIQSECSLLCDDFWASGFGKVVVDPAVALAYDVRTDLALRVEEEAQPPAPLPLPVPPSFPSSPPTSVTACYLQAGPGRRGKRVDYSTCSTRPPLAHALAIPTQLCLPPPPPSLSLPLPPPVLLGILPSAASHGEAPFLRESPASSLSSHRASLPASLLSNVQSWKEMHPAPIFFLHLLGEDEAVAQLLAVNEEGGEGGMEEGLRAWLPPLQAALARTPPSPARRQAMGFGLLLLTQEEDSSARGRELRGRRGVLIDVTQEALRSIECVLGAPMQPNQGDKGDGVLLQEGQDVRRTFDGGQDGSEATNLGGRDELMHKVWSVGRGSLLFSNLHSPGTRAFMERWILNWCNESH</sequence>
<dbReference type="InterPro" id="IPR021047">
    <property type="entry name" value="Mannosyltransferase_CMT1"/>
</dbReference>
<dbReference type="EMBL" id="SDOX01000121">
    <property type="protein sequence ID" value="TFJ81907.1"/>
    <property type="molecule type" value="Genomic_DNA"/>
</dbReference>
<feature type="transmembrane region" description="Helical" evidence="2">
    <location>
        <begin position="102"/>
        <end position="120"/>
    </location>
</feature>
<evidence type="ECO:0000313" key="3">
    <source>
        <dbReference type="EMBL" id="TFJ81907.1"/>
    </source>
</evidence>
<organism evidence="3 4">
    <name type="scientific">Nannochloropsis salina CCMP1776</name>
    <dbReference type="NCBI Taxonomy" id="1027361"/>
    <lineage>
        <taxon>Eukaryota</taxon>
        <taxon>Sar</taxon>
        <taxon>Stramenopiles</taxon>
        <taxon>Ochrophyta</taxon>
        <taxon>Eustigmatophyceae</taxon>
        <taxon>Eustigmatales</taxon>
        <taxon>Monodopsidaceae</taxon>
        <taxon>Microchloropsis</taxon>
        <taxon>Microchloropsis salina</taxon>
    </lineage>
</organism>
<protein>
    <submittedName>
        <fullName evidence="3">Uncharacterized protein</fullName>
    </submittedName>
</protein>
<dbReference type="AlphaFoldDB" id="A0A4D9CUY6"/>
<dbReference type="Proteomes" id="UP000355283">
    <property type="component" value="Unassembled WGS sequence"/>
</dbReference>
<keyword evidence="2" id="KW-0812">Transmembrane</keyword>
<accession>A0A4D9CUY6</accession>
<name>A0A4D9CUY6_9STRA</name>
<feature type="region of interest" description="Disordered" evidence="1">
    <location>
        <begin position="25"/>
        <end position="65"/>
    </location>
</feature>
<dbReference type="Pfam" id="PF11735">
    <property type="entry name" value="CAP59_mtransfer"/>
    <property type="match status" value="2"/>
</dbReference>